<proteinExistence type="predicted"/>
<name>A0A9P5NVA4_GYMJU</name>
<evidence type="ECO:0000313" key="3">
    <source>
        <dbReference type="Proteomes" id="UP000724874"/>
    </source>
</evidence>
<comment type="caution">
    <text evidence="2">The sequence shown here is derived from an EMBL/GenBank/DDBJ whole genome shotgun (WGS) entry which is preliminary data.</text>
</comment>
<organism evidence="2 3">
    <name type="scientific">Gymnopilus junonius</name>
    <name type="common">Spectacular rustgill mushroom</name>
    <name type="synonym">Gymnopilus spectabilis subsp. junonius</name>
    <dbReference type="NCBI Taxonomy" id="109634"/>
    <lineage>
        <taxon>Eukaryota</taxon>
        <taxon>Fungi</taxon>
        <taxon>Dikarya</taxon>
        <taxon>Basidiomycota</taxon>
        <taxon>Agaricomycotina</taxon>
        <taxon>Agaricomycetes</taxon>
        <taxon>Agaricomycetidae</taxon>
        <taxon>Agaricales</taxon>
        <taxon>Agaricineae</taxon>
        <taxon>Hymenogastraceae</taxon>
        <taxon>Gymnopilus</taxon>
    </lineage>
</organism>
<accession>A0A9P5NVA4</accession>
<evidence type="ECO:0000256" key="1">
    <source>
        <dbReference type="SAM" id="MobiDB-lite"/>
    </source>
</evidence>
<protein>
    <submittedName>
        <fullName evidence="2">Uncharacterized protein</fullName>
    </submittedName>
</protein>
<keyword evidence="3" id="KW-1185">Reference proteome</keyword>
<gene>
    <name evidence="2" type="ORF">CPB84DRAFT_1767929</name>
</gene>
<feature type="non-terminal residue" evidence="2">
    <location>
        <position position="1"/>
    </location>
</feature>
<dbReference type="EMBL" id="JADNYJ010000013">
    <property type="protein sequence ID" value="KAF8907904.1"/>
    <property type="molecule type" value="Genomic_DNA"/>
</dbReference>
<dbReference type="AlphaFoldDB" id="A0A9P5NVA4"/>
<evidence type="ECO:0000313" key="2">
    <source>
        <dbReference type="EMBL" id="KAF8907904.1"/>
    </source>
</evidence>
<sequence>ARASWPNSSTIEDPLPFSLSQIHAAQQHMAVLNQPPRHSILLHSEDLESAYGPSRPESHRTTSRPNPNTNYDNHTNRLNKSPSPAYNSPVSDAYISELEAQWEFSPRESVDQESHVRKGK</sequence>
<dbReference type="Proteomes" id="UP000724874">
    <property type="component" value="Unassembled WGS sequence"/>
</dbReference>
<feature type="compositionally biased region" description="Polar residues" evidence="1">
    <location>
        <begin position="63"/>
        <end position="90"/>
    </location>
</feature>
<reference evidence="2" key="1">
    <citation type="submission" date="2020-11" db="EMBL/GenBank/DDBJ databases">
        <authorList>
            <consortium name="DOE Joint Genome Institute"/>
            <person name="Ahrendt S."/>
            <person name="Riley R."/>
            <person name="Andreopoulos W."/>
            <person name="LaButti K."/>
            <person name="Pangilinan J."/>
            <person name="Ruiz-duenas F.J."/>
            <person name="Barrasa J.M."/>
            <person name="Sanchez-Garcia M."/>
            <person name="Camarero S."/>
            <person name="Miyauchi S."/>
            <person name="Serrano A."/>
            <person name="Linde D."/>
            <person name="Babiker R."/>
            <person name="Drula E."/>
            <person name="Ayuso-Fernandez I."/>
            <person name="Pacheco R."/>
            <person name="Padilla G."/>
            <person name="Ferreira P."/>
            <person name="Barriuso J."/>
            <person name="Kellner H."/>
            <person name="Castanera R."/>
            <person name="Alfaro M."/>
            <person name="Ramirez L."/>
            <person name="Pisabarro A.G."/>
            <person name="Kuo A."/>
            <person name="Tritt A."/>
            <person name="Lipzen A."/>
            <person name="He G."/>
            <person name="Yan M."/>
            <person name="Ng V."/>
            <person name="Cullen D."/>
            <person name="Martin F."/>
            <person name="Rosso M.-N."/>
            <person name="Henrissat B."/>
            <person name="Hibbett D."/>
            <person name="Martinez A.T."/>
            <person name="Grigoriev I.V."/>
        </authorList>
    </citation>
    <scope>NUCLEOTIDE SEQUENCE</scope>
    <source>
        <strain evidence="2">AH 44721</strain>
    </source>
</reference>
<feature type="region of interest" description="Disordered" evidence="1">
    <location>
        <begin position="43"/>
        <end position="92"/>
    </location>
</feature>